<dbReference type="InterPro" id="IPR019136">
    <property type="entry name" value="TF_IIIC_su-5_HTH"/>
</dbReference>
<name>A0A4P9XXQ7_9FUNG</name>
<reference evidence="9" key="1">
    <citation type="journal article" date="2018" name="Nat. Microbiol.">
        <title>Leveraging single-cell genomics to expand the fungal tree of life.</title>
        <authorList>
            <person name="Ahrendt S.R."/>
            <person name="Quandt C.A."/>
            <person name="Ciobanu D."/>
            <person name="Clum A."/>
            <person name="Salamov A."/>
            <person name="Andreopoulos B."/>
            <person name="Cheng J.F."/>
            <person name="Woyke T."/>
            <person name="Pelin A."/>
            <person name="Henrissat B."/>
            <person name="Reynolds N.K."/>
            <person name="Benny G.L."/>
            <person name="Smith M.E."/>
            <person name="James T.Y."/>
            <person name="Grigoriev I.V."/>
        </authorList>
    </citation>
    <scope>NUCLEOTIDE SEQUENCE [LARGE SCALE GENOMIC DNA]</scope>
    <source>
        <strain evidence="9">RSA 1356</strain>
    </source>
</reference>
<evidence type="ECO:0000259" key="7">
    <source>
        <dbReference type="Pfam" id="PF17682"/>
    </source>
</evidence>
<dbReference type="InterPro" id="IPR042536">
    <property type="entry name" value="TFIIIC_tauA_Sfc1"/>
</dbReference>
<keyword evidence="2" id="KW-0238">DNA-binding</keyword>
<feature type="region of interest" description="Disordered" evidence="5">
    <location>
        <begin position="513"/>
        <end position="572"/>
    </location>
</feature>
<feature type="compositionally biased region" description="Low complexity" evidence="5">
    <location>
        <begin position="1"/>
        <end position="18"/>
    </location>
</feature>
<gene>
    <name evidence="8" type="ORF">THASP1DRAFT_27742</name>
</gene>
<dbReference type="GO" id="GO:0006384">
    <property type="term" value="P:transcription initiation at RNA polymerase III promoter"/>
    <property type="evidence" value="ECO:0007669"/>
    <property type="project" value="InterPro"/>
</dbReference>
<dbReference type="OrthoDB" id="5598268at2759"/>
<dbReference type="InterPro" id="IPR041499">
    <property type="entry name" value="Tfc1/Sfc1_N"/>
</dbReference>
<dbReference type="InterPro" id="IPR040454">
    <property type="entry name" value="TF_IIIC_Tfc1/Sfc1"/>
</dbReference>
<feature type="region of interest" description="Disordered" evidence="5">
    <location>
        <begin position="326"/>
        <end position="377"/>
    </location>
</feature>
<organism evidence="8 9">
    <name type="scientific">Thamnocephalis sphaerospora</name>
    <dbReference type="NCBI Taxonomy" id="78915"/>
    <lineage>
        <taxon>Eukaryota</taxon>
        <taxon>Fungi</taxon>
        <taxon>Fungi incertae sedis</taxon>
        <taxon>Zoopagomycota</taxon>
        <taxon>Zoopagomycotina</taxon>
        <taxon>Zoopagomycetes</taxon>
        <taxon>Zoopagales</taxon>
        <taxon>Sigmoideomycetaceae</taxon>
        <taxon>Thamnocephalis</taxon>
    </lineage>
</organism>
<feature type="region of interest" description="Disordered" evidence="5">
    <location>
        <begin position="1"/>
        <end position="20"/>
    </location>
</feature>
<proteinExistence type="predicted"/>
<keyword evidence="9" id="KW-1185">Reference proteome</keyword>
<evidence type="ECO:0000313" key="8">
    <source>
        <dbReference type="EMBL" id="RKP10461.1"/>
    </source>
</evidence>
<dbReference type="GO" id="GO:0005634">
    <property type="term" value="C:nucleus"/>
    <property type="evidence" value="ECO:0007669"/>
    <property type="project" value="UniProtKB-SubCell"/>
</dbReference>
<feature type="compositionally biased region" description="Acidic residues" evidence="5">
    <location>
        <begin position="524"/>
        <end position="539"/>
    </location>
</feature>
<keyword evidence="4" id="KW-0539">Nucleus</keyword>
<feature type="compositionally biased region" description="Polar residues" evidence="5">
    <location>
        <begin position="333"/>
        <end position="343"/>
    </location>
</feature>
<dbReference type="GO" id="GO:0000127">
    <property type="term" value="C:transcription factor TFIIIC complex"/>
    <property type="evidence" value="ECO:0007669"/>
    <property type="project" value="InterPro"/>
</dbReference>
<dbReference type="EMBL" id="KZ992451">
    <property type="protein sequence ID" value="RKP10461.1"/>
    <property type="molecule type" value="Genomic_DNA"/>
</dbReference>
<dbReference type="GO" id="GO:0001003">
    <property type="term" value="F:RNA polymerase III type 2 promoter sequence-specific DNA binding"/>
    <property type="evidence" value="ECO:0007669"/>
    <property type="project" value="TreeGrafter"/>
</dbReference>
<dbReference type="PANTHER" id="PTHR13230:SF5">
    <property type="entry name" value="GENERAL TRANSCRIPTION FACTOR 3C POLYPEPTIDE 5"/>
    <property type="match status" value="1"/>
</dbReference>
<evidence type="ECO:0000256" key="5">
    <source>
        <dbReference type="SAM" id="MobiDB-lite"/>
    </source>
</evidence>
<evidence type="ECO:0000256" key="2">
    <source>
        <dbReference type="ARBA" id="ARBA00023125"/>
    </source>
</evidence>
<evidence type="ECO:0000259" key="6">
    <source>
        <dbReference type="Pfam" id="PF09734"/>
    </source>
</evidence>
<feature type="domain" description="Transcription factor IIIC subunit Tfc1/Sfc1 triple barrel" evidence="7">
    <location>
        <begin position="27"/>
        <end position="137"/>
    </location>
</feature>
<comment type="subcellular location">
    <subcellularLocation>
        <location evidence="1">Nucleus</location>
    </subcellularLocation>
</comment>
<dbReference type="PANTHER" id="PTHR13230">
    <property type="entry name" value="GENERAL TRANSCRIPTION FACTOR IIIC, POLYPEPTIDE 5"/>
    <property type="match status" value="1"/>
</dbReference>
<protein>
    <submittedName>
        <fullName evidence="8">RNA polymerase III transcription factor IIIC subunit-domain-containing protein</fullName>
    </submittedName>
</protein>
<dbReference type="AlphaFoldDB" id="A0A4P9XXQ7"/>
<feature type="compositionally biased region" description="Acidic residues" evidence="5">
    <location>
        <begin position="553"/>
        <end position="572"/>
    </location>
</feature>
<dbReference type="Proteomes" id="UP000271241">
    <property type="component" value="Unassembled WGS sequence"/>
</dbReference>
<evidence type="ECO:0000256" key="4">
    <source>
        <dbReference type="ARBA" id="ARBA00023242"/>
    </source>
</evidence>
<sequence>MATAAQTDDTGGTQSQQGHLPDTELFAVEFPGYVRNVDKALTALGGLEAIAATMRNEGKRLQLNLRPGNLFSIPTAGDVVPTPKLLLRVSRRRPRANAPPEQDMLEDTEAKAEDINVRMVGRITRTCRFRGMADFQYHPDPDHPIVKLRQSIDNANVEELLQFRFNGDSALAAASASIPPPSFSRVEIPMNYGYRQVVYLDKYTENLPPSKTAASARRKNRWKEAYASSHIVHFADKNILGLPEDLADKMTKLFAERPIWTVRMLAHQFDHLSIAHLRLLLRMNSYVMANGPWHGCCIRNGYDPRKEVDARRYQLINTRFKLHLEKGSHPTDDTTPISSSNHADTPGADPCTDGTVDTWHAKPTSEEGPLIFDGKRKPHGGITTWQFCDITDPGIRALLDADHIVRSTCDERDGWYASAIIHAARRLLRLKYQAVCSDTPVDANLERRLIDTALDAAANEVHEANSMPEMEMDVDTSTQRHVSGIEESTEMDIRMNQLMGNLSQALGGVPLGDESDALFSMPGDEFEGVFGDSDDEDDLGVPGRAQMLHTGEEGEEDEEDEEDDEDEDDPSE</sequence>
<accession>A0A4P9XXQ7</accession>
<evidence type="ECO:0000256" key="3">
    <source>
        <dbReference type="ARBA" id="ARBA00023163"/>
    </source>
</evidence>
<feature type="domain" description="Transcription factor IIIC subunit 5 HTH" evidence="6">
    <location>
        <begin position="178"/>
        <end position="318"/>
    </location>
</feature>
<evidence type="ECO:0000313" key="9">
    <source>
        <dbReference type="Proteomes" id="UP000271241"/>
    </source>
</evidence>
<evidence type="ECO:0000256" key="1">
    <source>
        <dbReference type="ARBA" id="ARBA00004123"/>
    </source>
</evidence>
<dbReference type="Pfam" id="PF09734">
    <property type="entry name" value="Tau95"/>
    <property type="match status" value="1"/>
</dbReference>
<dbReference type="STRING" id="78915.A0A4P9XXQ7"/>
<dbReference type="Pfam" id="PF17682">
    <property type="entry name" value="Tau95_N"/>
    <property type="match status" value="1"/>
</dbReference>
<keyword evidence="3" id="KW-0804">Transcription</keyword>
<dbReference type="GO" id="GO:0001002">
    <property type="term" value="F:RNA polymerase III type 1 promoter sequence-specific DNA binding"/>
    <property type="evidence" value="ECO:0007669"/>
    <property type="project" value="TreeGrafter"/>
</dbReference>
<dbReference type="Gene3D" id="3.30.200.160">
    <property type="entry name" value="TFIIIC, subcomplex tauA, subunit Sfc1, barrel domain"/>
    <property type="match status" value="1"/>
</dbReference>